<organism evidence="2">
    <name type="scientific">Myoviridae sp. ctPT18</name>
    <dbReference type="NCBI Taxonomy" id="2825098"/>
    <lineage>
        <taxon>Viruses</taxon>
        <taxon>Duplodnaviria</taxon>
        <taxon>Heunggongvirae</taxon>
        <taxon>Uroviricota</taxon>
        <taxon>Caudoviricetes</taxon>
    </lineage>
</organism>
<accession>A0A8S5NVA7</accession>
<dbReference type="InterPro" id="IPR010982">
    <property type="entry name" value="Lambda_DNA-bd_dom_sf"/>
</dbReference>
<dbReference type="Pfam" id="PF13443">
    <property type="entry name" value="HTH_26"/>
    <property type="match status" value="1"/>
</dbReference>
<dbReference type="SMART" id="SM00530">
    <property type="entry name" value="HTH_XRE"/>
    <property type="match status" value="1"/>
</dbReference>
<name>A0A8S5NVA7_9CAUD</name>
<evidence type="ECO:0000259" key="1">
    <source>
        <dbReference type="SMART" id="SM00530"/>
    </source>
</evidence>
<dbReference type="SUPFAM" id="SSF47413">
    <property type="entry name" value="lambda repressor-like DNA-binding domains"/>
    <property type="match status" value="1"/>
</dbReference>
<evidence type="ECO:0000313" key="2">
    <source>
        <dbReference type="EMBL" id="DAD98678.1"/>
    </source>
</evidence>
<dbReference type="CDD" id="cd00093">
    <property type="entry name" value="HTH_XRE"/>
    <property type="match status" value="1"/>
</dbReference>
<protein>
    <submittedName>
        <fullName evidence="2">Helix-turn-helix XRE-family like protein</fullName>
    </submittedName>
</protein>
<dbReference type="GO" id="GO:0003677">
    <property type="term" value="F:DNA binding"/>
    <property type="evidence" value="ECO:0007669"/>
    <property type="project" value="InterPro"/>
</dbReference>
<dbReference type="Gene3D" id="1.10.260.40">
    <property type="entry name" value="lambda repressor-like DNA-binding domains"/>
    <property type="match status" value="1"/>
</dbReference>
<dbReference type="InterPro" id="IPR001387">
    <property type="entry name" value="Cro/C1-type_HTH"/>
</dbReference>
<reference evidence="2" key="1">
    <citation type="journal article" date="2021" name="Proc. Natl. Acad. Sci. U.S.A.">
        <title>A Catalog of Tens of Thousands of Viruses from Human Metagenomes Reveals Hidden Associations with Chronic Diseases.</title>
        <authorList>
            <person name="Tisza M.J."/>
            <person name="Buck C.B."/>
        </authorList>
    </citation>
    <scope>NUCLEOTIDE SEQUENCE</scope>
    <source>
        <strain evidence="2">CtPT18</strain>
    </source>
</reference>
<dbReference type="EMBL" id="BK015266">
    <property type="protein sequence ID" value="DAD98678.1"/>
    <property type="molecule type" value="Genomic_DNA"/>
</dbReference>
<sequence length="78" mass="8759">MNKRKSCVTYLYQDSLARRMKELGVSRSELATMTGLSPCTILTACNGRPVSVRTIAKILEHLQVDPSEEDDYWGIDPV</sequence>
<proteinExistence type="predicted"/>
<feature type="domain" description="HTH cro/C1-type" evidence="1">
    <location>
        <begin position="15"/>
        <end position="69"/>
    </location>
</feature>